<sequence>MIELKLRQAADGLAVVLPQEVIDNLGAREGDTLYLINMLNGSYRLARHDDRLVEKMELVDGMMHEEDA</sequence>
<evidence type="ECO:0000313" key="1">
    <source>
        <dbReference type="EMBL" id="GGO76971.1"/>
    </source>
</evidence>
<dbReference type="EMBL" id="BMLT01000001">
    <property type="protein sequence ID" value="GGO76971.1"/>
    <property type="molecule type" value="Genomic_DNA"/>
</dbReference>
<dbReference type="SUPFAM" id="SSF89447">
    <property type="entry name" value="AbrB/MazE/MraZ-like"/>
    <property type="match status" value="1"/>
</dbReference>
<protein>
    <recommendedName>
        <fullName evidence="3">SpoVT-AbrB domain-containing protein</fullName>
    </recommendedName>
</protein>
<evidence type="ECO:0000313" key="2">
    <source>
        <dbReference type="Proteomes" id="UP000599578"/>
    </source>
</evidence>
<gene>
    <name evidence="1" type="ORF">GCM10011348_05440</name>
</gene>
<name>A0A917Z7N1_9GAMM</name>
<dbReference type="RefSeq" id="WP_188858007.1">
    <property type="nucleotide sequence ID" value="NZ_BMLT01000001.1"/>
</dbReference>
<comment type="caution">
    <text evidence="1">The sequence shown here is derived from an EMBL/GenBank/DDBJ whole genome shotgun (WGS) entry which is preliminary data.</text>
</comment>
<dbReference type="Proteomes" id="UP000599578">
    <property type="component" value="Unassembled WGS sequence"/>
</dbReference>
<organism evidence="1 2">
    <name type="scientific">Marinobacterium nitratireducens</name>
    <dbReference type="NCBI Taxonomy" id="518897"/>
    <lineage>
        <taxon>Bacteria</taxon>
        <taxon>Pseudomonadati</taxon>
        <taxon>Pseudomonadota</taxon>
        <taxon>Gammaproteobacteria</taxon>
        <taxon>Oceanospirillales</taxon>
        <taxon>Oceanospirillaceae</taxon>
        <taxon>Marinobacterium</taxon>
    </lineage>
</organism>
<dbReference type="AlphaFoldDB" id="A0A917Z7N1"/>
<dbReference type="InterPro" id="IPR037914">
    <property type="entry name" value="SpoVT-AbrB_sf"/>
</dbReference>
<keyword evidence="2" id="KW-1185">Reference proteome</keyword>
<proteinExistence type="predicted"/>
<accession>A0A917Z7N1</accession>
<evidence type="ECO:0008006" key="3">
    <source>
        <dbReference type="Google" id="ProtNLM"/>
    </source>
</evidence>
<reference evidence="1 2" key="1">
    <citation type="journal article" date="2014" name="Int. J. Syst. Evol. Microbiol.">
        <title>Complete genome sequence of Corynebacterium casei LMG S-19264T (=DSM 44701T), isolated from a smear-ripened cheese.</title>
        <authorList>
            <consortium name="US DOE Joint Genome Institute (JGI-PGF)"/>
            <person name="Walter F."/>
            <person name="Albersmeier A."/>
            <person name="Kalinowski J."/>
            <person name="Ruckert C."/>
        </authorList>
    </citation>
    <scope>NUCLEOTIDE SEQUENCE [LARGE SCALE GENOMIC DNA]</scope>
    <source>
        <strain evidence="1 2">CGMCC 1.7286</strain>
    </source>
</reference>